<proteinExistence type="inferred from homology"/>
<dbReference type="InterPro" id="IPR043428">
    <property type="entry name" value="LivM-like"/>
</dbReference>
<protein>
    <recommendedName>
        <fullName evidence="13">ABC transporter permease</fullName>
    </recommendedName>
</protein>
<dbReference type="OrthoDB" id="3572933at2"/>
<evidence type="ECO:0000256" key="5">
    <source>
        <dbReference type="ARBA" id="ARBA00022970"/>
    </source>
</evidence>
<keyword evidence="6 10" id="KW-1133">Transmembrane helix</keyword>
<dbReference type="Pfam" id="PF02653">
    <property type="entry name" value="BPD_transp_2"/>
    <property type="match status" value="2"/>
</dbReference>
<dbReference type="Proteomes" id="UP000283128">
    <property type="component" value="Unassembled WGS sequence"/>
</dbReference>
<feature type="transmembrane region" description="Helical" evidence="10">
    <location>
        <begin position="410"/>
        <end position="434"/>
    </location>
</feature>
<keyword evidence="5" id="KW-0029">Amino-acid transport</keyword>
<evidence type="ECO:0000256" key="9">
    <source>
        <dbReference type="SAM" id="MobiDB-lite"/>
    </source>
</evidence>
<keyword evidence="12" id="KW-1185">Reference proteome</keyword>
<evidence type="ECO:0000256" key="1">
    <source>
        <dbReference type="ARBA" id="ARBA00004651"/>
    </source>
</evidence>
<evidence type="ECO:0000256" key="8">
    <source>
        <dbReference type="ARBA" id="ARBA00037998"/>
    </source>
</evidence>
<evidence type="ECO:0000256" key="10">
    <source>
        <dbReference type="SAM" id="Phobius"/>
    </source>
</evidence>
<dbReference type="AlphaFoldDB" id="A0A3S2VWI0"/>
<dbReference type="PANTHER" id="PTHR11795:SF451">
    <property type="entry name" value="ABC TRANSPORTER PERMEASE PROTEIN"/>
    <property type="match status" value="1"/>
</dbReference>
<comment type="subcellular location">
    <subcellularLocation>
        <location evidence="1">Cell membrane</location>
        <topology evidence="1">Multi-pass membrane protein</topology>
    </subcellularLocation>
</comment>
<feature type="transmembrane region" description="Helical" evidence="10">
    <location>
        <begin position="383"/>
        <end position="403"/>
    </location>
</feature>
<feature type="transmembrane region" description="Helical" evidence="10">
    <location>
        <begin position="92"/>
        <end position="117"/>
    </location>
</feature>
<keyword evidence="3" id="KW-1003">Cell membrane</keyword>
<reference evidence="11 12" key="1">
    <citation type="submission" date="2019-01" db="EMBL/GenBank/DDBJ databases">
        <title>Genome sequences of Streptomyces and Rhizobium isolates collected from root and soil.</title>
        <authorList>
            <person name="Chhettri S."/>
            <person name="Sevigny J.L."/>
            <person name="Sen A."/>
            <person name="Ennis N."/>
            <person name="Tisa L."/>
        </authorList>
    </citation>
    <scope>NUCLEOTIDE SEQUENCE [LARGE SCALE GENOMIC DNA]</scope>
    <source>
        <strain evidence="11 12">San01</strain>
    </source>
</reference>
<feature type="transmembrane region" description="Helical" evidence="10">
    <location>
        <begin position="137"/>
        <end position="159"/>
    </location>
</feature>
<keyword evidence="2" id="KW-0813">Transport</keyword>
<feature type="transmembrane region" description="Helical" evidence="10">
    <location>
        <begin position="574"/>
        <end position="593"/>
    </location>
</feature>
<dbReference type="GO" id="GO:0006865">
    <property type="term" value="P:amino acid transport"/>
    <property type="evidence" value="ECO:0007669"/>
    <property type="project" value="UniProtKB-KW"/>
</dbReference>
<evidence type="ECO:0008006" key="13">
    <source>
        <dbReference type="Google" id="ProtNLM"/>
    </source>
</evidence>
<evidence type="ECO:0000313" key="12">
    <source>
        <dbReference type="Proteomes" id="UP000283128"/>
    </source>
</evidence>
<dbReference type="GO" id="GO:0015658">
    <property type="term" value="F:branched-chain amino acid transmembrane transporter activity"/>
    <property type="evidence" value="ECO:0007669"/>
    <property type="project" value="InterPro"/>
</dbReference>
<evidence type="ECO:0000256" key="3">
    <source>
        <dbReference type="ARBA" id="ARBA00022475"/>
    </source>
</evidence>
<evidence type="ECO:0000313" key="11">
    <source>
        <dbReference type="EMBL" id="RVU23031.1"/>
    </source>
</evidence>
<gene>
    <name evidence="11" type="ORF">EOT10_18345</name>
</gene>
<feature type="transmembrane region" description="Helical" evidence="10">
    <location>
        <begin position="6"/>
        <end position="27"/>
    </location>
</feature>
<evidence type="ECO:0000256" key="4">
    <source>
        <dbReference type="ARBA" id="ARBA00022692"/>
    </source>
</evidence>
<dbReference type="CDD" id="cd06582">
    <property type="entry name" value="TM_PBP1_LivH_like"/>
    <property type="match status" value="1"/>
</dbReference>
<dbReference type="InterPro" id="IPR052157">
    <property type="entry name" value="BCAA_transport_permease"/>
</dbReference>
<feature type="transmembrane region" description="Helical" evidence="10">
    <location>
        <begin position="358"/>
        <end position="377"/>
    </location>
</feature>
<evidence type="ECO:0000256" key="6">
    <source>
        <dbReference type="ARBA" id="ARBA00022989"/>
    </source>
</evidence>
<accession>A0A3S2VWI0</accession>
<dbReference type="InterPro" id="IPR001851">
    <property type="entry name" value="ABC_transp_permease"/>
</dbReference>
<feature type="transmembrane region" description="Helical" evidence="10">
    <location>
        <begin position="270"/>
        <end position="288"/>
    </location>
</feature>
<evidence type="ECO:0000256" key="7">
    <source>
        <dbReference type="ARBA" id="ARBA00023136"/>
    </source>
</evidence>
<keyword evidence="7 10" id="KW-0472">Membrane</keyword>
<feature type="transmembrane region" description="Helical" evidence="10">
    <location>
        <begin position="333"/>
        <end position="351"/>
    </location>
</feature>
<dbReference type="EMBL" id="RZYA01000008">
    <property type="protein sequence ID" value="RVU23031.1"/>
    <property type="molecule type" value="Genomic_DNA"/>
</dbReference>
<feature type="transmembrane region" description="Helical" evidence="10">
    <location>
        <begin position="504"/>
        <end position="521"/>
    </location>
</feature>
<keyword evidence="4 10" id="KW-0812">Transmembrane</keyword>
<comment type="similarity">
    <text evidence="8">Belongs to the binding-protein-dependent transport system permease family. LivHM subfamily.</text>
</comment>
<dbReference type="RefSeq" id="WP_127829315.1">
    <property type="nucleotide sequence ID" value="NZ_RZYA01000008.1"/>
</dbReference>
<feature type="region of interest" description="Disordered" evidence="9">
    <location>
        <begin position="603"/>
        <end position="629"/>
    </location>
</feature>
<sequence>MNDLLPFLVVGVTTGSVYGLAAMGLVLTYKTSGIFNFAHGSIAAVSAFVYYDLRTLRGLPWPVALGVAVIVVPPLIALLMERVTRSLAAGTVATKIVATIGLQLIVMSALLAGYGGAALDFPGFLPTRTVTVIGVNVGIDQLTSAIVAAACALGFFAFFRLSAMGVRMRAVVDNPDLLELSGTSAFAVRSRAWLIGCWFAAASGVLLAPQLGLDVLLLTLLVVQAYGAAAVGLFSSLPLTYAGGLLIGVLAALATKWVSHSETFAGLPPAMPFVVLFAVLLLVGRGRLAEIGGHRPAPASKPLMSRASARITAVVAVLLAAGVPLVAASKLPVYSSALVFVLIFASLHLLVRTSGQVSLAHAALVAVGSSTFSHLVVGAGLPWLLAVLLAGVVAVPVGMLVAIPAIRLSGLYLALATFGLGLLLERAVYGTSWMFGATNTLPAPRPALFESDEAFYYVLLAFAVAGSLLIALVGRSRLGRLLRAMADSPTTLSTLGLGVNVTRVTVFAISAFVAGVAGALYASQGRSATGAPFLSYTSLTWLTVLVLCAGLRAAGPSLAAVLVAVVPAYLTDGTLAQALPVLFGFGALLVALYEARAAKRRGSGQPLDELDAPQGSRSGERLGVPGPAAQRLTVARRARVARSAPARVRVGTGLAKGATR</sequence>
<feature type="transmembrane region" description="Helical" evidence="10">
    <location>
        <begin position="533"/>
        <end position="554"/>
    </location>
</feature>
<feature type="transmembrane region" description="Helical" evidence="10">
    <location>
        <begin position="454"/>
        <end position="474"/>
    </location>
</feature>
<feature type="transmembrane region" description="Helical" evidence="10">
    <location>
        <begin position="309"/>
        <end position="327"/>
    </location>
</feature>
<organism evidence="11 12">
    <name type="scientific">Streptomyces antnestii</name>
    <dbReference type="NCBI Taxonomy" id="2494256"/>
    <lineage>
        <taxon>Bacteria</taxon>
        <taxon>Bacillati</taxon>
        <taxon>Actinomycetota</taxon>
        <taxon>Actinomycetes</taxon>
        <taxon>Kitasatosporales</taxon>
        <taxon>Streptomycetaceae</taxon>
        <taxon>Streptomyces</taxon>
    </lineage>
</organism>
<evidence type="ECO:0000256" key="2">
    <source>
        <dbReference type="ARBA" id="ARBA00022448"/>
    </source>
</evidence>
<dbReference type="CDD" id="cd06581">
    <property type="entry name" value="TM_PBP1_LivM_like"/>
    <property type="match status" value="1"/>
</dbReference>
<name>A0A3S2VWI0_9ACTN</name>
<feature type="transmembrane region" description="Helical" evidence="10">
    <location>
        <begin position="241"/>
        <end position="258"/>
    </location>
</feature>
<feature type="transmembrane region" description="Helical" evidence="10">
    <location>
        <begin position="59"/>
        <end position="80"/>
    </location>
</feature>
<dbReference type="GO" id="GO:0005886">
    <property type="term" value="C:plasma membrane"/>
    <property type="evidence" value="ECO:0007669"/>
    <property type="project" value="UniProtKB-SubCell"/>
</dbReference>
<dbReference type="PANTHER" id="PTHR11795">
    <property type="entry name" value="BRANCHED-CHAIN AMINO ACID TRANSPORT SYSTEM PERMEASE PROTEIN LIVH"/>
    <property type="match status" value="1"/>
</dbReference>
<comment type="caution">
    <text evidence="11">The sequence shown here is derived from an EMBL/GenBank/DDBJ whole genome shotgun (WGS) entry which is preliminary data.</text>
</comment>